<evidence type="ECO:0000313" key="1">
    <source>
        <dbReference type="EMBL" id="EGO54018.1"/>
    </source>
</evidence>
<keyword evidence="2" id="KW-1185">Reference proteome</keyword>
<dbReference type="HOGENOM" id="CLU_2513185_0_0_1"/>
<dbReference type="KEGG" id="nte:NEUTE1DRAFT49264"/>
<organism evidence="1 2">
    <name type="scientific">Neurospora tetrasperma (strain FGSC 2508 / ATCC MYA-4615 / P0657)</name>
    <dbReference type="NCBI Taxonomy" id="510951"/>
    <lineage>
        <taxon>Eukaryota</taxon>
        <taxon>Fungi</taxon>
        <taxon>Dikarya</taxon>
        <taxon>Ascomycota</taxon>
        <taxon>Pezizomycotina</taxon>
        <taxon>Sordariomycetes</taxon>
        <taxon>Sordariomycetidae</taxon>
        <taxon>Sordariales</taxon>
        <taxon>Sordariaceae</taxon>
        <taxon>Neurospora</taxon>
    </lineage>
</organism>
<protein>
    <submittedName>
        <fullName evidence="1">Uncharacterized protein</fullName>
    </submittedName>
</protein>
<dbReference type="EMBL" id="GL891307">
    <property type="protein sequence ID" value="EGO54018.1"/>
    <property type="molecule type" value="Genomic_DNA"/>
</dbReference>
<proteinExistence type="predicted"/>
<dbReference type="AlphaFoldDB" id="F8MVX0"/>
<dbReference type="RefSeq" id="XP_009853856.1">
    <property type="nucleotide sequence ID" value="XM_009855554.1"/>
</dbReference>
<dbReference type="VEuPathDB" id="FungiDB:NEUTE1DRAFT_49264"/>
<feature type="non-terminal residue" evidence="1">
    <location>
        <position position="1"/>
    </location>
</feature>
<dbReference type="Proteomes" id="UP000008065">
    <property type="component" value="Unassembled WGS sequence"/>
</dbReference>
<name>F8MVX0_NEUT8</name>
<reference evidence="2" key="1">
    <citation type="journal article" date="2011" name="Genetics">
        <title>Massive changes in genome architecture accompany the transition to self-fertility in the filamentous fungus Neurospora tetrasperma.</title>
        <authorList>
            <person name="Ellison C.E."/>
            <person name="Stajich J.E."/>
            <person name="Jacobson D.J."/>
            <person name="Natvig D.O."/>
            <person name="Lapidus A."/>
            <person name="Foster B."/>
            <person name="Aerts A."/>
            <person name="Riley R."/>
            <person name="Lindquist E.A."/>
            <person name="Grigoriev I.V."/>
            <person name="Taylor J.W."/>
        </authorList>
    </citation>
    <scope>NUCLEOTIDE SEQUENCE [LARGE SCALE GENOMIC DNA]</scope>
    <source>
        <strain evidence="2">FGSC 2508 / P0657</strain>
    </source>
</reference>
<gene>
    <name evidence="1" type="ORF">NEUTE1DRAFT_49264</name>
</gene>
<evidence type="ECO:0000313" key="2">
    <source>
        <dbReference type="Proteomes" id="UP000008065"/>
    </source>
</evidence>
<accession>F8MVX0</accession>
<sequence length="73" mass="8124">KVYFRGQLLGHGVQDHRGKQNSGGQAVDTSEWCFQVSRRGAVSACGTWYFHLATGPATSPQHVQSYLAREWCL</sequence>
<dbReference type="GeneID" id="20828204"/>